<proteinExistence type="predicted"/>
<dbReference type="Proteomes" id="UP001175271">
    <property type="component" value="Unassembled WGS sequence"/>
</dbReference>
<feature type="region of interest" description="Disordered" evidence="5">
    <location>
        <begin position="232"/>
        <end position="261"/>
    </location>
</feature>
<keyword evidence="4" id="KW-0539">Nucleus</keyword>
<feature type="compositionally biased region" description="Basic and acidic residues" evidence="5">
    <location>
        <begin position="178"/>
        <end position="193"/>
    </location>
</feature>
<evidence type="ECO:0000256" key="1">
    <source>
        <dbReference type="ARBA" id="ARBA00004123"/>
    </source>
</evidence>
<comment type="subcellular location">
    <subcellularLocation>
        <location evidence="1">Nucleus</location>
    </subcellularLocation>
</comment>
<evidence type="ECO:0000256" key="4">
    <source>
        <dbReference type="ARBA" id="ARBA00023242"/>
    </source>
</evidence>
<evidence type="ECO:0000256" key="2">
    <source>
        <dbReference type="ARBA" id="ARBA00023015"/>
    </source>
</evidence>
<feature type="compositionally biased region" description="Basic residues" evidence="5">
    <location>
        <begin position="361"/>
        <end position="376"/>
    </location>
</feature>
<evidence type="ECO:0000259" key="6">
    <source>
        <dbReference type="Pfam" id="PF07524"/>
    </source>
</evidence>
<evidence type="ECO:0000256" key="3">
    <source>
        <dbReference type="ARBA" id="ARBA00023163"/>
    </source>
</evidence>
<evidence type="ECO:0000256" key="5">
    <source>
        <dbReference type="SAM" id="MobiDB-lite"/>
    </source>
</evidence>
<evidence type="ECO:0000313" key="7">
    <source>
        <dbReference type="EMBL" id="KAK0406381.1"/>
    </source>
</evidence>
<organism evidence="7 8">
    <name type="scientific">Steinernema hermaphroditum</name>
    <dbReference type="NCBI Taxonomy" id="289476"/>
    <lineage>
        <taxon>Eukaryota</taxon>
        <taxon>Metazoa</taxon>
        <taxon>Ecdysozoa</taxon>
        <taxon>Nematoda</taxon>
        <taxon>Chromadorea</taxon>
        <taxon>Rhabditida</taxon>
        <taxon>Tylenchina</taxon>
        <taxon>Panagrolaimomorpha</taxon>
        <taxon>Strongyloidoidea</taxon>
        <taxon>Steinernematidae</taxon>
        <taxon>Steinernema</taxon>
    </lineage>
</organism>
<feature type="domain" description="Bromodomain associated" evidence="6">
    <location>
        <begin position="32"/>
        <end position="105"/>
    </location>
</feature>
<name>A0AA39LQH4_9BILA</name>
<comment type="caution">
    <text evidence="7">The sequence shown here is derived from an EMBL/GenBank/DDBJ whole genome shotgun (WGS) entry which is preliminary data.</text>
</comment>
<dbReference type="AlphaFoldDB" id="A0AA39LQH4"/>
<keyword evidence="3" id="KW-0804">Transcription</keyword>
<dbReference type="InterPro" id="IPR009072">
    <property type="entry name" value="Histone-fold"/>
</dbReference>
<dbReference type="EMBL" id="JAUCMV010000004">
    <property type="protein sequence ID" value="KAK0406381.1"/>
    <property type="molecule type" value="Genomic_DNA"/>
</dbReference>
<gene>
    <name evidence="7" type="ORF">QR680_018541</name>
</gene>
<protein>
    <recommendedName>
        <fullName evidence="6">Bromodomain associated domain-containing protein</fullName>
    </recommendedName>
</protein>
<dbReference type="GO" id="GO:0005634">
    <property type="term" value="C:nucleus"/>
    <property type="evidence" value="ECO:0007669"/>
    <property type="project" value="UniProtKB-SubCell"/>
</dbReference>
<feature type="region of interest" description="Disordered" evidence="5">
    <location>
        <begin position="348"/>
        <end position="385"/>
    </location>
</feature>
<sequence>MATETCCKLPNGNAEAEKFLNLKFADDPSLDFARKELVRSVAAMVHGAGFRSARCRAILVLSDLLEEYMRQMFVKALSYAEIGNRSTVSVEDTIQVCRELQVDTDDLIRFANCPNPVPLPSKAVPHFPVKPESITGWSSDIPRCFHDEVPMKEEVEAEARRRLLEGARTDSTIELEPSEPKQSKGRRTSEFKSDLSSLPTEFPNFANMPVRALGFFKPEKLIIRIKRSVLDRAESSNTTANKTSRTLQESMSSATSSCSDVEMARHADSDADMSEMDGAEGADRTLPITEISRHELSHGSPSSSITTEKRIPLGADELCMVITEISTRTGLPNIVIRINRALMEEHVRKAKESNTTPPPVRTRKRQKGRPRKRPSPKRAAYDRDL</sequence>
<evidence type="ECO:0000313" key="8">
    <source>
        <dbReference type="Proteomes" id="UP001175271"/>
    </source>
</evidence>
<keyword evidence="2" id="KW-0805">Transcription regulation</keyword>
<feature type="compositionally biased region" description="Polar residues" evidence="5">
    <location>
        <begin position="235"/>
        <end position="259"/>
    </location>
</feature>
<feature type="region of interest" description="Disordered" evidence="5">
    <location>
        <begin position="166"/>
        <end position="198"/>
    </location>
</feature>
<reference evidence="7" key="1">
    <citation type="submission" date="2023-06" db="EMBL/GenBank/DDBJ databases">
        <title>Genomic analysis of the entomopathogenic nematode Steinernema hermaphroditum.</title>
        <authorList>
            <person name="Schwarz E.M."/>
            <person name="Heppert J.K."/>
            <person name="Baniya A."/>
            <person name="Schwartz H.T."/>
            <person name="Tan C.-H."/>
            <person name="Antoshechkin I."/>
            <person name="Sternberg P.W."/>
            <person name="Goodrich-Blair H."/>
            <person name="Dillman A.R."/>
        </authorList>
    </citation>
    <scope>NUCLEOTIDE SEQUENCE</scope>
    <source>
        <strain evidence="7">PS9179</strain>
        <tissue evidence="7">Whole animal</tissue>
    </source>
</reference>
<dbReference type="Pfam" id="PF07524">
    <property type="entry name" value="Bromo_TP"/>
    <property type="match status" value="1"/>
</dbReference>
<accession>A0AA39LQH4</accession>
<dbReference type="GO" id="GO:0046982">
    <property type="term" value="F:protein heterodimerization activity"/>
    <property type="evidence" value="ECO:0007669"/>
    <property type="project" value="InterPro"/>
</dbReference>
<keyword evidence="8" id="KW-1185">Reference proteome</keyword>
<dbReference type="CDD" id="cd00076">
    <property type="entry name" value="HFD_SF"/>
    <property type="match status" value="1"/>
</dbReference>
<dbReference type="Gene3D" id="1.10.20.10">
    <property type="entry name" value="Histone, subunit A"/>
    <property type="match status" value="1"/>
</dbReference>
<dbReference type="InterPro" id="IPR006565">
    <property type="entry name" value="BTP"/>
</dbReference>